<keyword evidence="4 6" id="KW-1133">Transmembrane helix</keyword>
<evidence type="ECO:0000256" key="1">
    <source>
        <dbReference type="ARBA" id="ARBA00004651"/>
    </source>
</evidence>
<proteinExistence type="predicted"/>
<evidence type="ECO:0000256" key="6">
    <source>
        <dbReference type="SAM" id="Phobius"/>
    </source>
</evidence>
<evidence type="ECO:0000256" key="2">
    <source>
        <dbReference type="ARBA" id="ARBA00022475"/>
    </source>
</evidence>
<sequence length="196" mass="21555">MSFVHRLGLSQLSNRGGSGATTKPQFIVQTIIKQIDKMRSVLRSPGTGVVGFITLLWAAISLMNVIENAFNHIYRVTEKRPWPRKFTLYWCVLSLGPLAVAASLFASAKFIALAGSLHVGAEIFTPFGILISYAGDWILIFVIYKLIPNARVQWRAAAVGALAATFLWEAGKYGFGFYVHDVAGYGKWYGNLGLIP</sequence>
<dbReference type="EMBL" id="AUZZ01002930">
    <property type="protein sequence ID" value="EQD58398.1"/>
    <property type="molecule type" value="Genomic_DNA"/>
</dbReference>
<keyword evidence="3 6" id="KW-0812">Transmembrane</keyword>
<reference evidence="7" key="1">
    <citation type="submission" date="2013-08" db="EMBL/GenBank/DDBJ databases">
        <authorList>
            <person name="Mendez C."/>
            <person name="Richter M."/>
            <person name="Ferrer M."/>
            <person name="Sanchez J."/>
        </authorList>
    </citation>
    <scope>NUCLEOTIDE SEQUENCE</scope>
</reference>
<evidence type="ECO:0000256" key="3">
    <source>
        <dbReference type="ARBA" id="ARBA00022692"/>
    </source>
</evidence>
<dbReference type="EC" id="3.1.-.-" evidence="7"/>
<feature type="transmembrane region" description="Helical" evidence="6">
    <location>
        <begin position="46"/>
        <end position="66"/>
    </location>
</feature>
<dbReference type="GO" id="GO:0005886">
    <property type="term" value="C:plasma membrane"/>
    <property type="evidence" value="ECO:0007669"/>
    <property type="project" value="UniProtKB-SubCell"/>
</dbReference>
<dbReference type="PANTHER" id="PTHR30213">
    <property type="entry name" value="INNER MEMBRANE PROTEIN YHJD"/>
    <property type="match status" value="1"/>
</dbReference>
<dbReference type="AlphaFoldDB" id="T1APF9"/>
<accession>T1APF9</accession>
<name>T1APF9_9ZZZZ</name>
<comment type="subcellular location">
    <subcellularLocation>
        <location evidence="1">Cell membrane</location>
        <topology evidence="1">Multi-pass membrane protein</topology>
    </subcellularLocation>
</comment>
<gene>
    <name evidence="7" type="ORF">B2A_04373</name>
</gene>
<protein>
    <submittedName>
        <fullName evidence="7">Membrane protein containing Ribonuclease BN-related domain protein</fullName>
        <ecNumber evidence="7">3.1.-.-</ecNumber>
    </submittedName>
</protein>
<feature type="non-terminal residue" evidence="7">
    <location>
        <position position="196"/>
    </location>
</feature>
<dbReference type="NCBIfam" id="TIGR00765">
    <property type="entry name" value="yihY_not_rbn"/>
    <property type="match status" value="1"/>
</dbReference>
<organism evidence="7">
    <name type="scientific">mine drainage metagenome</name>
    <dbReference type="NCBI Taxonomy" id="410659"/>
    <lineage>
        <taxon>unclassified sequences</taxon>
        <taxon>metagenomes</taxon>
        <taxon>ecological metagenomes</taxon>
    </lineage>
</organism>
<reference evidence="7" key="2">
    <citation type="journal article" date="2014" name="ISME J.">
        <title>Microbial stratification in low pH oxic and suboxic macroscopic growths along an acid mine drainage.</title>
        <authorList>
            <person name="Mendez-Garcia C."/>
            <person name="Mesa V."/>
            <person name="Sprenger R.R."/>
            <person name="Richter M."/>
            <person name="Diez M.S."/>
            <person name="Solano J."/>
            <person name="Bargiela R."/>
            <person name="Golyshina O.V."/>
            <person name="Manteca A."/>
            <person name="Ramos J.L."/>
            <person name="Gallego J.R."/>
            <person name="Llorente I."/>
            <person name="Martins Dos Santos V.A."/>
            <person name="Jensen O.N."/>
            <person name="Pelaez A.I."/>
            <person name="Sanchez J."/>
            <person name="Ferrer M."/>
        </authorList>
    </citation>
    <scope>NUCLEOTIDE SEQUENCE</scope>
</reference>
<evidence type="ECO:0000256" key="5">
    <source>
        <dbReference type="ARBA" id="ARBA00023136"/>
    </source>
</evidence>
<keyword evidence="5 6" id="KW-0472">Membrane</keyword>
<feature type="transmembrane region" description="Helical" evidence="6">
    <location>
        <begin position="123"/>
        <end position="147"/>
    </location>
</feature>
<feature type="transmembrane region" description="Helical" evidence="6">
    <location>
        <begin position="87"/>
        <end position="111"/>
    </location>
</feature>
<evidence type="ECO:0000256" key="4">
    <source>
        <dbReference type="ARBA" id="ARBA00022989"/>
    </source>
</evidence>
<comment type="caution">
    <text evidence="7">The sequence shown here is derived from an EMBL/GenBank/DDBJ whole genome shotgun (WGS) entry which is preliminary data.</text>
</comment>
<dbReference type="InterPro" id="IPR017039">
    <property type="entry name" value="Virul_fac_BrkB"/>
</dbReference>
<dbReference type="GO" id="GO:0016787">
    <property type="term" value="F:hydrolase activity"/>
    <property type="evidence" value="ECO:0007669"/>
    <property type="project" value="UniProtKB-KW"/>
</dbReference>
<dbReference type="Pfam" id="PF03631">
    <property type="entry name" value="Virul_fac_BrkB"/>
    <property type="match status" value="1"/>
</dbReference>
<keyword evidence="2" id="KW-1003">Cell membrane</keyword>
<keyword evidence="7" id="KW-0378">Hydrolase</keyword>
<dbReference type="PANTHER" id="PTHR30213:SF0">
    <property type="entry name" value="UPF0761 MEMBRANE PROTEIN YIHY"/>
    <property type="match status" value="1"/>
</dbReference>
<evidence type="ECO:0000313" key="7">
    <source>
        <dbReference type="EMBL" id="EQD58398.1"/>
    </source>
</evidence>